<evidence type="ECO:0000256" key="8">
    <source>
        <dbReference type="HAMAP-Rule" id="MF_01024"/>
    </source>
</evidence>
<dbReference type="HAMAP" id="MF_01024">
    <property type="entry name" value="HisD"/>
    <property type="match status" value="1"/>
</dbReference>
<feature type="binding site" evidence="8 12">
    <location>
        <position position="327"/>
    </location>
    <ligand>
        <name>substrate</name>
    </ligand>
</feature>
<dbReference type="SUPFAM" id="SSF53720">
    <property type="entry name" value="ALDH-like"/>
    <property type="match status" value="1"/>
</dbReference>
<evidence type="ECO:0000256" key="14">
    <source>
        <dbReference type="RuleBase" id="RU004175"/>
    </source>
</evidence>
<dbReference type="CDD" id="cd06572">
    <property type="entry name" value="Histidinol_dh"/>
    <property type="match status" value="1"/>
</dbReference>
<feature type="active site" description="Proton acceptor" evidence="8 10">
    <location>
        <position position="326"/>
    </location>
</feature>
<comment type="pathway">
    <text evidence="8">Amino-acid biosynthesis; L-histidine biosynthesis; L-histidine from 5-phospho-alpha-D-ribose 1-diphosphate: step 9/9.</text>
</comment>
<dbReference type="PIRSF" id="PIRSF000099">
    <property type="entry name" value="Histidinol_dh"/>
    <property type="match status" value="1"/>
</dbReference>
<feature type="binding site" evidence="8 13">
    <location>
        <position position="360"/>
    </location>
    <ligand>
        <name>Zn(2+)</name>
        <dbReference type="ChEBI" id="CHEBI:29105"/>
    </ligand>
</feature>
<dbReference type="GO" id="GO:0008270">
    <property type="term" value="F:zinc ion binding"/>
    <property type="evidence" value="ECO:0007669"/>
    <property type="project" value="UniProtKB-UniRule"/>
</dbReference>
<dbReference type="InterPro" id="IPR016161">
    <property type="entry name" value="Ald_DH/histidinol_DH"/>
</dbReference>
<dbReference type="GO" id="GO:0005829">
    <property type="term" value="C:cytosol"/>
    <property type="evidence" value="ECO:0007669"/>
    <property type="project" value="TreeGrafter"/>
</dbReference>
<protein>
    <recommendedName>
        <fullName evidence="3 8">Histidinol dehydrogenase</fullName>
        <shortName evidence="8">HDH</shortName>
        <ecNumber evidence="3 8">1.1.1.23</ecNumber>
    </recommendedName>
</protein>
<feature type="binding site" evidence="8 13">
    <location>
        <position position="419"/>
    </location>
    <ligand>
        <name>Zn(2+)</name>
        <dbReference type="ChEBI" id="CHEBI:29105"/>
    </ligand>
</feature>
<dbReference type="RefSeq" id="WP_207298950.1">
    <property type="nucleotide sequence ID" value="NZ_CP071444.1"/>
</dbReference>
<dbReference type="AlphaFoldDB" id="A0A974XG05"/>
<keyword evidence="8" id="KW-0368">Histidine biosynthesis</keyword>
<dbReference type="InterPro" id="IPR022695">
    <property type="entry name" value="Histidinol_DH_monofunct"/>
</dbReference>
<evidence type="ECO:0000256" key="5">
    <source>
        <dbReference type="ARBA" id="ARBA00022833"/>
    </source>
</evidence>
<dbReference type="Proteomes" id="UP000663499">
    <property type="component" value="Chromosome"/>
</dbReference>
<feature type="active site" description="Proton acceptor" evidence="8 10">
    <location>
        <position position="327"/>
    </location>
</feature>
<feature type="binding site" evidence="8 11">
    <location>
        <position position="190"/>
    </location>
    <ligand>
        <name>NAD(+)</name>
        <dbReference type="ChEBI" id="CHEBI:57540"/>
    </ligand>
</feature>
<comment type="similarity">
    <text evidence="2 8 9 14">Belongs to the histidinol dehydrogenase family.</text>
</comment>
<keyword evidence="5 8" id="KW-0862">Zinc</keyword>
<comment type="cofactor">
    <cofactor evidence="8 13">
        <name>Zn(2+)</name>
        <dbReference type="ChEBI" id="CHEBI:29105"/>
    </cofactor>
    <text evidence="8 13">Binds 1 zinc ion per subunit.</text>
</comment>
<dbReference type="PRINTS" id="PR00083">
    <property type="entry name" value="HOLDHDRGNASE"/>
</dbReference>
<keyword evidence="6 8" id="KW-0560">Oxidoreductase</keyword>
<accession>A0A974XG05</accession>
<evidence type="ECO:0000256" key="13">
    <source>
        <dbReference type="PIRSR" id="PIRSR000099-4"/>
    </source>
</evidence>
<evidence type="ECO:0000256" key="11">
    <source>
        <dbReference type="PIRSR" id="PIRSR000099-2"/>
    </source>
</evidence>
<organism evidence="15 16">
    <name type="scientific">Alkalibacter rhizosphaerae</name>
    <dbReference type="NCBI Taxonomy" id="2815577"/>
    <lineage>
        <taxon>Bacteria</taxon>
        <taxon>Bacillati</taxon>
        <taxon>Bacillota</taxon>
        <taxon>Clostridia</taxon>
        <taxon>Eubacteriales</taxon>
        <taxon>Eubacteriaceae</taxon>
        <taxon>Alkalibacter</taxon>
    </lineage>
</organism>
<evidence type="ECO:0000256" key="10">
    <source>
        <dbReference type="PIRSR" id="PIRSR000099-1"/>
    </source>
</evidence>
<evidence type="ECO:0000313" key="15">
    <source>
        <dbReference type="EMBL" id="QSX07608.1"/>
    </source>
</evidence>
<feature type="binding site" evidence="8 13">
    <location>
        <position position="261"/>
    </location>
    <ligand>
        <name>Zn(2+)</name>
        <dbReference type="ChEBI" id="CHEBI:29105"/>
    </ligand>
</feature>
<keyword evidence="8" id="KW-0028">Amino-acid biosynthesis</keyword>
<comment type="catalytic activity">
    <reaction evidence="7 8">
        <text>L-histidinol + 2 NAD(+) + H2O = L-histidine + 2 NADH + 3 H(+)</text>
        <dbReference type="Rhea" id="RHEA:20641"/>
        <dbReference type="ChEBI" id="CHEBI:15377"/>
        <dbReference type="ChEBI" id="CHEBI:15378"/>
        <dbReference type="ChEBI" id="CHEBI:57540"/>
        <dbReference type="ChEBI" id="CHEBI:57595"/>
        <dbReference type="ChEBI" id="CHEBI:57699"/>
        <dbReference type="ChEBI" id="CHEBI:57945"/>
        <dbReference type="EC" id="1.1.1.23"/>
    </reaction>
</comment>
<feature type="binding site" evidence="8 12">
    <location>
        <position position="236"/>
    </location>
    <ligand>
        <name>substrate</name>
    </ligand>
</feature>
<keyword evidence="16" id="KW-1185">Reference proteome</keyword>
<evidence type="ECO:0000256" key="4">
    <source>
        <dbReference type="ARBA" id="ARBA00022723"/>
    </source>
</evidence>
<name>A0A974XG05_9FIRM</name>
<evidence type="ECO:0000256" key="2">
    <source>
        <dbReference type="ARBA" id="ARBA00010178"/>
    </source>
</evidence>
<evidence type="ECO:0000256" key="3">
    <source>
        <dbReference type="ARBA" id="ARBA00012965"/>
    </source>
</evidence>
<dbReference type="InterPro" id="IPR001692">
    <property type="entry name" value="Histidinol_DH_CS"/>
</dbReference>
<reference evidence="15" key="1">
    <citation type="submission" date="2021-03" db="EMBL/GenBank/DDBJ databases">
        <title>Alkalibacter marinus sp. nov., isolated from tidal flat sediment.</title>
        <authorList>
            <person name="Namirimu T."/>
            <person name="Yang J.-A."/>
            <person name="Yang S.-H."/>
            <person name="Kim Y.-J."/>
            <person name="Kwon K.K."/>
        </authorList>
    </citation>
    <scope>NUCLEOTIDE SEQUENCE</scope>
    <source>
        <strain evidence="15">ES005</strain>
    </source>
</reference>
<dbReference type="NCBIfam" id="TIGR00069">
    <property type="entry name" value="hisD"/>
    <property type="match status" value="1"/>
</dbReference>
<feature type="binding site" evidence="8 11">
    <location>
        <position position="128"/>
    </location>
    <ligand>
        <name>NAD(+)</name>
        <dbReference type="ChEBI" id="CHEBI:57540"/>
    </ligand>
</feature>
<keyword evidence="4 8" id="KW-0479">Metal-binding</keyword>
<feature type="binding site" evidence="8 12">
    <location>
        <position position="360"/>
    </location>
    <ligand>
        <name>substrate</name>
    </ligand>
</feature>
<proteinExistence type="inferred from homology"/>
<evidence type="ECO:0000256" key="12">
    <source>
        <dbReference type="PIRSR" id="PIRSR000099-3"/>
    </source>
</evidence>
<feature type="binding site" evidence="8 12">
    <location>
        <position position="258"/>
    </location>
    <ligand>
        <name>substrate</name>
    </ligand>
</feature>
<dbReference type="PROSITE" id="PS00611">
    <property type="entry name" value="HISOL_DEHYDROGENASE"/>
    <property type="match status" value="1"/>
</dbReference>
<dbReference type="Gene3D" id="3.40.50.1980">
    <property type="entry name" value="Nitrogenase molybdenum iron protein domain"/>
    <property type="match status" value="2"/>
</dbReference>
<dbReference type="Pfam" id="PF00815">
    <property type="entry name" value="Histidinol_dh"/>
    <property type="match status" value="1"/>
</dbReference>
<sequence length="433" mass="47613">MKTYILKESQINKKTVDDLLSRSDEQNRNVEEAVSRILDRVRQEGDAALFSYTEAFDKVRLETLKVTPEEIQAGYDAVDPDFIETMVQARENITTYHEEQRADSWLKHFGPGIRLGQQITPIQRVGLYVPGGKAGYPSTVLMDAIPAKVAGVTSIAMITPPRKDGSLDPNILAAAKIAGIDEIYKVGGAQGIAALAYGTETIDPVYKIVGPGNIYVATAKKQVFGRVDIDMIAGPSEICIIADVKARPDFIAADLLSQAEHDEMASSMLITWSPSLAEAVKTSLYQQMDRLPRREIMKRSIEDNGKVFLVDSPAEATALSNLIAPEHLELMVEEPMEMLPSITNAGAIFLGAYTPEPIGDYFAGPNHTLPTSGTARFSSPLGVYDFVKRSSVLYYDRESLADVSRRVADFATREGFYSHANAIVIRFKDGKER</sequence>
<dbReference type="GO" id="GO:0004399">
    <property type="term" value="F:histidinol dehydrogenase activity"/>
    <property type="evidence" value="ECO:0007669"/>
    <property type="project" value="UniProtKB-UniRule"/>
</dbReference>
<dbReference type="Gene3D" id="1.20.5.1300">
    <property type="match status" value="1"/>
</dbReference>
<dbReference type="InterPro" id="IPR012131">
    <property type="entry name" value="Hstdl_DH"/>
</dbReference>
<dbReference type="FunFam" id="3.40.50.1980:FF:000001">
    <property type="entry name" value="Histidinol dehydrogenase"/>
    <property type="match status" value="1"/>
</dbReference>
<dbReference type="GO" id="GO:0000105">
    <property type="term" value="P:L-histidine biosynthetic process"/>
    <property type="evidence" value="ECO:0007669"/>
    <property type="project" value="UniProtKB-UniRule"/>
</dbReference>
<evidence type="ECO:0000256" key="7">
    <source>
        <dbReference type="ARBA" id="ARBA00049489"/>
    </source>
</evidence>
<evidence type="ECO:0000256" key="6">
    <source>
        <dbReference type="ARBA" id="ARBA00023002"/>
    </source>
</evidence>
<dbReference type="EMBL" id="CP071444">
    <property type="protein sequence ID" value="QSX07608.1"/>
    <property type="molecule type" value="Genomic_DNA"/>
</dbReference>
<comment type="function">
    <text evidence="1 8">Catalyzes the sequential NAD-dependent oxidations of L-histidinol to L-histidinaldehyde and then to L-histidine.</text>
</comment>
<evidence type="ECO:0000256" key="9">
    <source>
        <dbReference type="PIRNR" id="PIRNR000099"/>
    </source>
</evidence>
<dbReference type="GO" id="GO:0051287">
    <property type="term" value="F:NAD binding"/>
    <property type="evidence" value="ECO:0007669"/>
    <property type="project" value="InterPro"/>
</dbReference>
<feature type="binding site" evidence="8 12">
    <location>
        <position position="419"/>
    </location>
    <ligand>
        <name>substrate</name>
    </ligand>
</feature>
<gene>
    <name evidence="8 15" type="primary">hisD</name>
    <name evidence="15" type="ORF">J0B03_07125</name>
</gene>
<evidence type="ECO:0000256" key="1">
    <source>
        <dbReference type="ARBA" id="ARBA00003850"/>
    </source>
</evidence>
<feature type="binding site" evidence="8 12">
    <location>
        <position position="261"/>
    </location>
    <ligand>
        <name>substrate</name>
    </ligand>
</feature>
<evidence type="ECO:0000313" key="16">
    <source>
        <dbReference type="Proteomes" id="UP000663499"/>
    </source>
</evidence>
<dbReference type="KEGG" id="alka:J0B03_07125"/>
<dbReference type="PANTHER" id="PTHR21256">
    <property type="entry name" value="HISTIDINOL DEHYDROGENASE HDH"/>
    <property type="match status" value="1"/>
</dbReference>
<feature type="binding site" evidence="8 13">
    <location>
        <position position="258"/>
    </location>
    <ligand>
        <name>Zn(2+)</name>
        <dbReference type="ChEBI" id="CHEBI:29105"/>
    </ligand>
</feature>
<feature type="binding site" evidence="8 11">
    <location>
        <position position="213"/>
    </location>
    <ligand>
        <name>NAD(+)</name>
        <dbReference type="ChEBI" id="CHEBI:57540"/>
    </ligand>
</feature>
<dbReference type="PANTHER" id="PTHR21256:SF2">
    <property type="entry name" value="HISTIDINE BIOSYNTHESIS TRIFUNCTIONAL PROTEIN"/>
    <property type="match status" value="1"/>
</dbReference>
<dbReference type="EC" id="1.1.1.23" evidence="3 8"/>
<keyword evidence="8 11" id="KW-0520">NAD</keyword>
<feature type="binding site" evidence="8 12">
    <location>
        <position position="414"/>
    </location>
    <ligand>
        <name>substrate</name>
    </ligand>
</feature>
<dbReference type="FunFam" id="3.40.50.1980:FF:000026">
    <property type="entry name" value="Histidinol dehydrogenase"/>
    <property type="match status" value="1"/>
</dbReference>